<feature type="transmembrane region" description="Helical" evidence="1">
    <location>
        <begin position="30"/>
        <end position="51"/>
    </location>
</feature>
<name>A0A7S3CQV2_9SPIT</name>
<dbReference type="EMBL" id="HBIA01013405">
    <property type="protein sequence ID" value="CAE0234985.1"/>
    <property type="molecule type" value="Transcribed_RNA"/>
</dbReference>
<evidence type="ECO:0000256" key="1">
    <source>
        <dbReference type="SAM" id="Phobius"/>
    </source>
</evidence>
<gene>
    <name evidence="2" type="ORF">SRAS04492_LOCUS6792</name>
</gene>
<keyword evidence="1" id="KW-1133">Transmembrane helix</keyword>
<keyword evidence="1" id="KW-0472">Membrane</keyword>
<feature type="transmembrane region" description="Helical" evidence="1">
    <location>
        <begin position="175"/>
        <end position="192"/>
    </location>
</feature>
<organism evidence="2">
    <name type="scientific">Strombidium rassoulzadegani</name>
    <dbReference type="NCBI Taxonomy" id="1082188"/>
    <lineage>
        <taxon>Eukaryota</taxon>
        <taxon>Sar</taxon>
        <taxon>Alveolata</taxon>
        <taxon>Ciliophora</taxon>
        <taxon>Intramacronucleata</taxon>
        <taxon>Spirotrichea</taxon>
        <taxon>Oligotrichia</taxon>
        <taxon>Strombidiidae</taxon>
        <taxon>Strombidium</taxon>
    </lineage>
</organism>
<reference evidence="2" key="1">
    <citation type="submission" date="2021-01" db="EMBL/GenBank/DDBJ databases">
        <authorList>
            <person name="Corre E."/>
            <person name="Pelletier E."/>
            <person name="Niang G."/>
            <person name="Scheremetjew M."/>
            <person name="Finn R."/>
            <person name="Kale V."/>
            <person name="Holt S."/>
            <person name="Cochrane G."/>
            <person name="Meng A."/>
            <person name="Brown T."/>
            <person name="Cohen L."/>
        </authorList>
    </citation>
    <scope>NUCLEOTIDE SEQUENCE</scope>
    <source>
        <strain evidence="2">Ras09</strain>
    </source>
</reference>
<proteinExistence type="predicted"/>
<feature type="transmembrane region" description="Helical" evidence="1">
    <location>
        <begin position="99"/>
        <end position="123"/>
    </location>
</feature>
<sequence length="193" mass="20415">MPSATLSHSLSWGLELNILVALVPHGHMMLLVDLLLVLGVLARVVVLVAGLPVFHASHSVGELLLVHPRELVGILTLVLLEVRMLVVGYAVVNLGHEGLLLGALGEPACTLPAGLVLLLVQVGDHGGSLRVLLHQLPLGRVDHLVLKVGDVGLAEATMPAILLTRGRDRVVLRRLGVAALHHSLLLVVVSLAW</sequence>
<feature type="transmembrane region" description="Helical" evidence="1">
    <location>
        <begin position="71"/>
        <end position="92"/>
    </location>
</feature>
<accession>A0A7S3CQV2</accession>
<evidence type="ECO:0000313" key="2">
    <source>
        <dbReference type="EMBL" id="CAE0234985.1"/>
    </source>
</evidence>
<keyword evidence="1" id="KW-0812">Transmembrane</keyword>
<protein>
    <submittedName>
        <fullName evidence="2">Uncharacterized protein</fullName>
    </submittedName>
</protein>
<dbReference type="AlphaFoldDB" id="A0A7S3CQV2"/>